<organism evidence="3 4">
    <name type="scientific">Haemophilus pittmaniae HK 85</name>
    <dbReference type="NCBI Taxonomy" id="1035188"/>
    <lineage>
        <taxon>Bacteria</taxon>
        <taxon>Pseudomonadati</taxon>
        <taxon>Pseudomonadota</taxon>
        <taxon>Gammaproteobacteria</taxon>
        <taxon>Pasteurellales</taxon>
        <taxon>Pasteurellaceae</taxon>
        <taxon>Haemophilus</taxon>
    </lineage>
</organism>
<reference evidence="3 4" key="1">
    <citation type="submission" date="2011-07" db="EMBL/GenBank/DDBJ databases">
        <authorList>
            <person name="Harkins D.M."/>
            <person name="Madupu R."/>
            <person name="Durkin A.S."/>
            <person name="Torralba M."/>
            <person name="Methe B."/>
            <person name="Sutton G.G."/>
            <person name="Nelson K.E."/>
        </authorList>
    </citation>
    <scope>NUCLEOTIDE SEQUENCE [LARGE SCALE GENOMIC DNA]</scope>
    <source>
        <strain evidence="3 4">HK 85</strain>
    </source>
</reference>
<dbReference type="InterPro" id="IPR026269">
    <property type="entry name" value="DmsD-type"/>
</dbReference>
<evidence type="ECO:0000313" key="4">
    <source>
        <dbReference type="Proteomes" id="UP000006235"/>
    </source>
</evidence>
<dbReference type="PIRSF" id="PIRSF004690">
    <property type="entry name" value="DmsD"/>
    <property type="match status" value="1"/>
</dbReference>
<dbReference type="STRING" id="1035188.HMPREF9952_1237"/>
<evidence type="ECO:0000313" key="3">
    <source>
        <dbReference type="EMBL" id="EGV05331.1"/>
    </source>
</evidence>
<dbReference type="PANTHER" id="PTHR34227:SF13">
    <property type="entry name" value="TAT PROOFREADING CHAPERONE DMSD-RELATED"/>
    <property type="match status" value="1"/>
</dbReference>
<dbReference type="Proteomes" id="UP000006235">
    <property type="component" value="Unassembled WGS sequence"/>
</dbReference>
<dbReference type="EMBL" id="AFUV01000017">
    <property type="protein sequence ID" value="EGV05331.1"/>
    <property type="molecule type" value="Genomic_DNA"/>
</dbReference>
<dbReference type="HAMAP" id="MF_00940">
    <property type="entry name" value="DmsD_chaperone"/>
    <property type="match status" value="1"/>
</dbReference>
<protein>
    <recommendedName>
        <fullName evidence="2">Probable Tat proofreading chaperone DmsD</fullName>
    </recommendedName>
    <alternativeName>
        <fullName evidence="2">DMSO reductase maturation protein</fullName>
    </alternativeName>
    <alternativeName>
        <fullName evidence="2">Twin-arginine leader-binding protein DmsD</fullName>
    </alternativeName>
</protein>
<dbReference type="PANTHER" id="PTHR34227">
    <property type="entry name" value="CHAPERONE PROTEIN YCDY"/>
    <property type="match status" value="1"/>
</dbReference>
<comment type="similarity">
    <text evidence="2">Belongs to the TorD/DmsD family. DmsD subfamily.</text>
</comment>
<dbReference type="InterPro" id="IPR050289">
    <property type="entry name" value="TorD/DmsD_chaperones"/>
</dbReference>
<comment type="function">
    <text evidence="2">Required for biogenesis/assembly of DMSO reductase, but not for the interaction of the DmsA signal peptide with the Tat system. May be part of a chaperone cascade complex that facilitates a folding-maturation pathway for the substrate protein.</text>
</comment>
<dbReference type="SUPFAM" id="SSF89155">
    <property type="entry name" value="TorD-like"/>
    <property type="match status" value="1"/>
</dbReference>
<dbReference type="InterPro" id="IPR036411">
    <property type="entry name" value="TorD-like_sf"/>
</dbReference>
<dbReference type="RefSeq" id="WP_007243165.1">
    <property type="nucleotide sequence ID" value="NZ_AFUV01000017.1"/>
</dbReference>
<evidence type="ECO:0000256" key="1">
    <source>
        <dbReference type="ARBA" id="ARBA00023186"/>
    </source>
</evidence>
<evidence type="ECO:0000256" key="2">
    <source>
        <dbReference type="HAMAP-Rule" id="MF_00940"/>
    </source>
</evidence>
<name>F9QAU4_9PAST</name>
<dbReference type="InterPro" id="IPR020945">
    <property type="entry name" value="DMSO/NO3_reduct_chaperone"/>
</dbReference>
<dbReference type="NCBIfam" id="NF008632">
    <property type="entry name" value="PRK11621.1"/>
    <property type="match status" value="1"/>
</dbReference>
<gene>
    <name evidence="2" type="primary">dmsD</name>
    <name evidence="3" type="ORF">HMPREF9952_1237</name>
</gene>
<accession>F9QAU4</accession>
<dbReference type="Pfam" id="PF02613">
    <property type="entry name" value="Nitrate_red_del"/>
    <property type="match status" value="1"/>
</dbReference>
<sequence>MVDLKNELPAEIALCGRLLGALLYYPPQDERLAPMRDFFQHTDWPAAWPFQQDQALLTEAAALLAKDPQDALDEQYQRLFIGPNALPAPPWGSVYLDKESVIFGDSLLELRAFMRQHGIHFETALDEPEDHIGLMLMLSAYLVENNPSLLPEFFSQHLLTWAPHQLSLLAAQQDCPFYAALALLAKQALNEWQQAYRLEVPERTFYR</sequence>
<dbReference type="GO" id="GO:0005048">
    <property type="term" value="F:signal sequence binding"/>
    <property type="evidence" value="ECO:0007669"/>
    <property type="project" value="InterPro"/>
</dbReference>
<keyword evidence="1 2" id="KW-0143">Chaperone</keyword>
<dbReference type="AlphaFoldDB" id="F9QAU4"/>
<dbReference type="Gene3D" id="1.10.3480.10">
    <property type="entry name" value="TorD-like"/>
    <property type="match status" value="1"/>
</dbReference>
<proteinExistence type="inferred from homology"/>
<dbReference type="InterPro" id="IPR028611">
    <property type="entry name" value="DmsD_chaperone"/>
</dbReference>
<comment type="caution">
    <text evidence="3">The sequence shown here is derived from an EMBL/GenBank/DDBJ whole genome shotgun (WGS) entry which is preliminary data.</text>
</comment>